<dbReference type="InterPro" id="IPR036388">
    <property type="entry name" value="WH-like_DNA-bd_sf"/>
</dbReference>
<evidence type="ECO:0000313" key="5">
    <source>
        <dbReference type="EMBL" id="QAY60034.1"/>
    </source>
</evidence>
<dbReference type="Proteomes" id="UP000293995">
    <property type="component" value="Chromosome"/>
</dbReference>
<dbReference type="KEGG" id="mprt:ET475_08545"/>
<evidence type="ECO:0000313" key="6">
    <source>
        <dbReference type="Proteomes" id="UP000293995"/>
    </source>
</evidence>
<dbReference type="Gene3D" id="1.10.10.10">
    <property type="entry name" value="Winged helix-like DNA-binding domain superfamily/Winged helix DNA-binding domain"/>
    <property type="match status" value="1"/>
</dbReference>
<evidence type="ECO:0000256" key="3">
    <source>
        <dbReference type="ARBA" id="ARBA00023163"/>
    </source>
</evidence>
<dbReference type="InterPro" id="IPR036390">
    <property type="entry name" value="WH_DNA-bd_sf"/>
</dbReference>
<dbReference type="AlphaFoldDB" id="A0A4P6ED57"/>
<feature type="domain" description="HTH marR-type" evidence="4">
    <location>
        <begin position="6"/>
        <end position="142"/>
    </location>
</feature>
<keyword evidence="2" id="KW-0238">DNA-binding</keyword>
<dbReference type="OrthoDB" id="5065656at2"/>
<organism evidence="5 6">
    <name type="scientific">Microbacterium protaetiae</name>
    <dbReference type="NCBI Taxonomy" id="2509458"/>
    <lineage>
        <taxon>Bacteria</taxon>
        <taxon>Bacillati</taxon>
        <taxon>Actinomycetota</taxon>
        <taxon>Actinomycetes</taxon>
        <taxon>Micrococcales</taxon>
        <taxon>Microbacteriaceae</taxon>
        <taxon>Microbacterium</taxon>
    </lineage>
</organism>
<keyword evidence="6" id="KW-1185">Reference proteome</keyword>
<dbReference type="Pfam" id="PF12802">
    <property type="entry name" value="MarR_2"/>
    <property type="match status" value="1"/>
</dbReference>
<dbReference type="InterPro" id="IPR023187">
    <property type="entry name" value="Tscrpt_reg_MarR-type_CS"/>
</dbReference>
<evidence type="ECO:0000259" key="4">
    <source>
        <dbReference type="PROSITE" id="PS50995"/>
    </source>
</evidence>
<gene>
    <name evidence="5" type="ORF">ET475_08545</name>
</gene>
<evidence type="ECO:0000256" key="2">
    <source>
        <dbReference type="ARBA" id="ARBA00023125"/>
    </source>
</evidence>
<dbReference type="GO" id="GO:0003677">
    <property type="term" value="F:DNA binding"/>
    <property type="evidence" value="ECO:0007669"/>
    <property type="project" value="UniProtKB-KW"/>
</dbReference>
<reference evidence="5 6" key="1">
    <citation type="submission" date="2019-01" db="EMBL/GenBank/DDBJ databases">
        <title>Genome sequencing of strain DFW100M-13.</title>
        <authorList>
            <person name="Heo J."/>
            <person name="Kim S.-J."/>
            <person name="Kim J.-S."/>
            <person name="Hong S.-B."/>
            <person name="Kwon S.-W."/>
        </authorList>
    </citation>
    <scope>NUCLEOTIDE SEQUENCE [LARGE SCALE GENOMIC DNA]</scope>
    <source>
        <strain evidence="5 6">DFW100M-13</strain>
    </source>
</reference>
<dbReference type="InterPro" id="IPR000835">
    <property type="entry name" value="HTH_MarR-typ"/>
</dbReference>
<dbReference type="RefSeq" id="WP_129388609.1">
    <property type="nucleotide sequence ID" value="NZ_CP035494.1"/>
</dbReference>
<dbReference type="EMBL" id="CP035494">
    <property type="protein sequence ID" value="QAY60034.1"/>
    <property type="molecule type" value="Genomic_DNA"/>
</dbReference>
<keyword evidence="1" id="KW-0805">Transcription regulation</keyword>
<dbReference type="SMART" id="SM00347">
    <property type="entry name" value="HTH_MARR"/>
    <property type="match status" value="1"/>
</dbReference>
<protein>
    <submittedName>
        <fullName evidence="5">MarR family transcriptional regulator</fullName>
    </submittedName>
</protein>
<dbReference type="GO" id="GO:0003700">
    <property type="term" value="F:DNA-binding transcription factor activity"/>
    <property type="evidence" value="ECO:0007669"/>
    <property type="project" value="InterPro"/>
</dbReference>
<name>A0A4P6ED57_9MICO</name>
<dbReference type="PANTHER" id="PTHR42756">
    <property type="entry name" value="TRANSCRIPTIONAL REGULATOR, MARR"/>
    <property type="match status" value="1"/>
</dbReference>
<dbReference type="SUPFAM" id="SSF46785">
    <property type="entry name" value="Winged helix' DNA-binding domain"/>
    <property type="match status" value="1"/>
</dbReference>
<proteinExistence type="predicted"/>
<dbReference type="PROSITE" id="PS01117">
    <property type="entry name" value="HTH_MARR_1"/>
    <property type="match status" value="1"/>
</dbReference>
<evidence type="ECO:0000256" key="1">
    <source>
        <dbReference type="ARBA" id="ARBA00023015"/>
    </source>
</evidence>
<dbReference type="PANTHER" id="PTHR42756:SF1">
    <property type="entry name" value="TRANSCRIPTIONAL REPRESSOR OF EMRAB OPERON"/>
    <property type="match status" value="1"/>
</dbReference>
<sequence>MPASASTVVLTALTRLMTLWSSPRVQAQFARDAGIHVDPSDIPVIYVLGMQDGCRAAALADALRISRPTMSKQLQRLENAGLVAREPDPADGRASIVALSADGRTAYDALVARGLDAVDGALDTWPVDDREHFAELARRFVTSLGVDISHPSPKEN</sequence>
<dbReference type="PROSITE" id="PS50995">
    <property type="entry name" value="HTH_MARR_2"/>
    <property type="match status" value="1"/>
</dbReference>
<keyword evidence="3" id="KW-0804">Transcription</keyword>
<accession>A0A4P6ED57</accession>